<dbReference type="AlphaFoldDB" id="Q111I2"/>
<dbReference type="KEGG" id="ter:Tery_2648"/>
<feature type="chain" id="PRO_5004179965" evidence="1">
    <location>
        <begin position="21"/>
        <end position="153"/>
    </location>
</feature>
<dbReference type="RefSeq" id="WP_011612204.1">
    <property type="nucleotide sequence ID" value="NC_008312.1"/>
</dbReference>
<proteinExistence type="predicted"/>
<gene>
    <name evidence="2" type="ordered locus">Tery_2648</name>
</gene>
<dbReference type="eggNOG" id="ENOG5033ITK">
    <property type="taxonomic scope" value="Bacteria"/>
</dbReference>
<organism evidence="2">
    <name type="scientific">Trichodesmium erythraeum (strain IMS101)</name>
    <dbReference type="NCBI Taxonomy" id="203124"/>
    <lineage>
        <taxon>Bacteria</taxon>
        <taxon>Bacillati</taxon>
        <taxon>Cyanobacteriota</taxon>
        <taxon>Cyanophyceae</taxon>
        <taxon>Oscillatoriophycideae</taxon>
        <taxon>Oscillatoriales</taxon>
        <taxon>Microcoleaceae</taxon>
        <taxon>Trichodesmium</taxon>
    </lineage>
</organism>
<name>Q111I2_TRIEI</name>
<dbReference type="OrthoDB" id="9915348at2"/>
<evidence type="ECO:0000313" key="2">
    <source>
        <dbReference type="EMBL" id="ABG51842.1"/>
    </source>
</evidence>
<sequence>MKNKLISLISAFSLVFPVNIALVRTHGAYCLNQNNGELKPCAVTIDTDARTLDIKFRKKEFQDANLNLTKNDITEISTGQYAKSQVEKSVAKGLLSPLGGIISAIDKQARIQVAIVYWDDQNNQNVTVIDVRSRDALLFRTDLELMTGLKIKR</sequence>
<reference evidence="2" key="1">
    <citation type="submission" date="2006-06" db="EMBL/GenBank/DDBJ databases">
        <title>Complete sequence of Trichodesmium erythraeum IMS101.</title>
        <authorList>
            <consortium name="US DOE Joint Genome Institute"/>
            <person name="Copeland A."/>
            <person name="Lucas S."/>
            <person name="Lapidus A."/>
            <person name="Barry K."/>
            <person name="Detter J.C."/>
            <person name="Glavina del Rio T."/>
            <person name="Hammon N."/>
            <person name="Israni S."/>
            <person name="Dalin E."/>
            <person name="Tice H."/>
            <person name="Pitluck S."/>
            <person name="Kiss H."/>
            <person name="Munk A.C."/>
            <person name="Brettin T."/>
            <person name="Bruce D."/>
            <person name="Han C."/>
            <person name="Tapia R."/>
            <person name="Gilna P."/>
            <person name="Schmutz J."/>
            <person name="Larimer F."/>
            <person name="Land M."/>
            <person name="Hauser L."/>
            <person name="Kyrpides N."/>
            <person name="Kim E."/>
            <person name="Richardson P."/>
        </authorList>
    </citation>
    <scope>NUCLEOTIDE SEQUENCE [LARGE SCALE GENOMIC DNA]</scope>
    <source>
        <strain evidence="2">IMS101</strain>
    </source>
</reference>
<evidence type="ECO:0000256" key="1">
    <source>
        <dbReference type="SAM" id="SignalP"/>
    </source>
</evidence>
<accession>Q111I2</accession>
<dbReference type="HOGENOM" id="CLU_1712470_0_0_3"/>
<feature type="signal peptide" evidence="1">
    <location>
        <begin position="1"/>
        <end position="20"/>
    </location>
</feature>
<protein>
    <submittedName>
        <fullName evidence="2">Uncharacterized protein</fullName>
    </submittedName>
</protein>
<keyword evidence="1" id="KW-0732">Signal</keyword>
<dbReference type="EMBL" id="CP000393">
    <property type="protein sequence ID" value="ABG51842.1"/>
    <property type="molecule type" value="Genomic_DNA"/>
</dbReference>